<protein>
    <submittedName>
        <fullName evidence="1">Uncharacterized protein</fullName>
    </submittedName>
</protein>
<reference evidence="1" key="2">
    <citation type="submission" date="2023-05" db="EMBL/GenBank/DDBJ databases">
        <authorList>
            <person name="Schelkunov M.I."/>
        </authorList>
    </citation>
    <scope>NUCLEOTIDE SEQUENCE</scope>
    <source>
        <strain evidence="1">Hsosn_3</strain>
        <tissue evidence="1">Leaf</tissue>
    </source>
</reference>
<sequence length="121" mass="13525">MGFQQRPFFIFGFEHDQLIDNFSSSFNFLVLNPNLQQSFQSLNIILMRTQVLFKIPLPIFIRNDLFFNVFTGVDKGAAMAGLRLNLARIIAAVTVAARRAVLKGDNGCESGDWRDLGVAIG</sequence>
<reference evidence="1" key="1">
    <citation type="submission" date="2023-02" db="EMBL/GenBank/DDBJ databases">
        <title>Genome of toxic invasive species Heracleum sosnowskyi carries increased number of genes despite the absence of recent whole-genome duplications.</title>
        <authorList>
            <person name="Schelkunov M."/>
            <person name="Shtratnikova V."/>
            <person name="Makarenko M."/>
            <person name="Klepikova A."/>
            <person name="Omelchenko D."/>
            <person name="Novikova G."/>
            <person name="Obukhova E."/>
            <person name="Bogdanov V."/>
            <person name="Penin A."/>
            <person name="Logacheva M."/>
        </authorList>
    </citation>
    <scope>NUCLEOTIDE SEQUENCE</scope>
    <source>
        <strain evidence="1">Hsosn_3</strain>
        <tissue evidence="1">Leaf</tissue>
    </source>
</reference>
<organism evidence="1 2">
    <name type="scientific">Heracleum sosnowskyi</name>
    <dbReference type="NCBI Taxonomy" id="360622"/>
    <lineage>
        <taxon>Eukaryota</taxon>
        <taxon>Viridiplantae</taxon>
        <taxon>Streptophyta</taxon>
        <taxon>Embryophyta</taxon>
        <taxon>Tracheophyta</taxon>
        <taxon>Spermatophyta</taxon>
        <taxon>Magnoliopsida</taxon>
        <taxon>eudicotyledons</taxon>
        <taxon>Gunneridae</taxon>
        <taxon>Pentapetalae</taxon>
        <taxon>asterids</taxon>
        <taxon>campanulids</taxon>
        <taxon>Apiales</taxon>
        <taxon>Apiaceae</taxon>
        <taxon>Apioideae</taxon>
        <taxon>apioid superclade</taxon>
        <taxon>Tordylieae</taxon>
        <taxon>Tordyliinae</taxon>
        <taxon>Heracleum</taxon>
    </lineage>
</organism>
<gene>
    <name evidence="1" type="ORF">POM88_043051</name>
</gene>
<comment type="caution">
    <text evidence="1">The sequence shown here is derived from an EMBL/GenBank/DDBJ whole genome shotgun (WGS) entry which is preliminary data.</text>
</comment>
<evidence type="ECO:0000313" key="2">
    <source>
        <dbReference type="Proteomes" id="UP001237642"/>
    </source>
</evidence>
<accession>A0AAD8HHM3</accession>
<dbReference type="Proteomes" id="UP001237642">
    <property type="component" value="Unassembled WGS sequence"/>
</dbReference>
<dbReference type="AlphaFoldDB" id="A0AAD8HHM3"/>
<evidence type="ECO:0000313" key="1">
    <source>
        <dbReference type="EMBL" id="KAK1367490.1"/>
    </source>
</evidence>
<name>A0AAD8HHM3_9APIA</name>
<keyword evidence="2" id="KW-1185">Reference proteome</keyword>
<proteinExistence type="predicted"/>
<dbReference type="EMBL" id="JAUIZM010000009">
    <property type="protein sequence ID" value="KAK1367490.1"/>
    <property type="molecule type" value="Genomic_DNA"/>
</dbReference>